<dbReference type="AlphaFoldDB" id="A0A7D9GYE5"/>
<dbReference type="Pfam" id="PF04082">
    <property type="entry name" value="Fungal_trans"/>
    <property type="match status" value="1"/>
</dbReference>
<keyword evidence="5" id="KW-1133">Transmembrane helix</keyword>
<evidence type="ECO:0000256" key="4">
    <source>
        <dbReference type="ARBA" id="ARBA00023242"/>
    </source>
</evidence>
<dbReference type="CDD" id="cd12148">
    <property type="entry name" value="fungal_TF_MHR"/>
    <property type="match status" value="1"/>
</dbReference>
<dbReference type="GO" id="GO:0008270">
    <property type="term" value="F:zinc ion binding"/>
    <property type="evidence" value="ECO:0007669"/>
    <property type="project" value="InterPro"/>
</dbReference>
<dbReference type="InterPro" id="IPR007219">
    <property type="entry name" value="XnlR_reg_dom"/>
</dbReference>
<dbReference type="GO" id="GO:0006351">
    <property type="term" value="P:DNA-templated transcription"/>
    <property type="evidence" value="ECO:0007669"/>
    <property type="project" value="InterPro"/>
</dbReference>
<feature type="transmembrane region" description="Helical" evidence="5">
    <location>
        <begin position="580"/>
        <end position="602"/>
    </location>
</feature>
<reference evidence="7 8" key="1">
    <citation type="submission" date="2019-07" db="EMBL/GenBank/DDBJ databases">
        <authorList>
            <person name="Friedrich A."/>
            <person name="Schacherer J."/>
        </authorList>
    </citation>
    <scope>NUCLEOTIDE SEQUENCE [LARGE SCALE GENOMIC DNA]</scope>
</reference>
<dbReference type="PANTHER" id="PTHR46910:SF3">
    <property type="entry name" value="HALOTOLERANCE PROTEIN 9-RELATED"/>
    <property type="match status" value="1"/>
</dbReference>
<feature type="domain" description="Xylanolytic transcriptional activator regulatory" evidence="6">
    <location>
        <begin position="418"/>
        <end position="493"/>
    </location>
</feature>
<dbReference type="PANTHER" id="PTHR46910">
    <property type="entry name" value="TRANSCRIPTION FACTOR PDR1"/>
    <property type="match status" value="1"/>
</dbReference>
<gene>
    <name evidence="7" type="ORF">DEBR0S2_00210G</name>
</gene>
<accession>A0A7D9GYE5</accession>
<organism evidence="7 8">
    <name type="scientific">Dekkera bruxellensis</name>
    <name type="common">Brettanomyces custersii</name>
    <dbReference type="NCBI Taxonomy" id="5007"/>
    <lineage>
        <taxon>Eukaryota</taxon>
        <taxon>Fungi</taxon>
        <taxon>Dikarya</taxon>
        <taxon>Ascomycota</taxon>
        <taxon>Saccharomycotina</taxon>
        <taxon>Pichiomycetes</taxon>
        <taxon>Pichiales</taxon>
        <taxon>Pichiaceae</taxon>
        <taxon>Brettanomyces</taxon>
    </lineage>
</organism>
<keyword evidence="8" id="KW-1185">Reference proteome</keyword>
<evidence type="ECO:0000313" key="7">
    <source>
        <dbReference type="EMBL" id="VUG17166.1"/>
    </source>
</evidence>
<dbReference type="SMART" id="SM00906">
    <property type="entry name" value="Fungal_trans"/>
    <property type="match status" value="1"/>
</dbReference>
<name>A0A7D9GYE5_DEKBR</name>
<keyword evidence="5" id="KW-0472">Membrane</keyword>
<dbReference type="EMBL" id="CABFWN010000002">
    <property type="protein sequence ID" value="VUG17166.1"/>
    <property type="molecule type" value="Genomic_DNA"/>
</dbReference>
<dbReference type="Proteomes" id="UP000478008">
    <property type="component" value="Unassembled WGS sequence"/>
</dbReference>
<evidence type="ECO:0000313" key="8">
    <source>
        <dbReference type="Proteomes" id="UP000478008"/>
    </source>
</evidence>
<keyword evidence="5" id="KW-0812">Transmembrane</keyword>
<evidence type="ECO:0000259" key="6">
    <source>
        <dbReference type="SMART" id="SM00906"/>
    </source>
</evidence>
<proteinExistence type="predicted"/>
<evidence type="ECO:0000256" key="5">
    <source>
        <dbReference type="SAM" id="Phobius"/>
    </source>
</evidence>
<evidence type="ECO:0000256" key="2">
    <source>
        <dbReference type="ARBA" id="ARBA00022723"/>
    </source>
</evidence>
<dbReference type="GO" id="GO:0003677">
    <property type="term" value="F:DNA binding"/>
    <property type="evidence" value="ECO:0007669"/>
    <property type="project" value="UniProtKB-KW"/>
</dbReference>
<dbReference type="GO" id="GO:0005634">
    <property type="term" value="C:nucleus"/>
    <property type="evidence" value="ECO:0007669"/>
    <property type="project" value="UniProtKB-SubCell"/>
</dbReference>
<comment type="subcellular location">
    <subcellularLocation>
        <location evidence="1">Nucleus</location>
    </subcellularLocation>
</comment>
<dbReference type="GO" id="GO:0003700">
    <property type="term" value="F:DNA-binding transcription factor activity"/>
    <property type="evidence" value="ECO:0007669"/>
    <property type="project" value="InterPro"/>
</dbReference>
<keyword evidence="3" id="KW-0238">DNA-binding</keyword>
<keyword evidence="4" id="KW-0539">Nucleus</keyword>
<dbReference type="InterPro" id="IPR050987">
    <property type="entry name" value="AtrR-like"/>
</dbReference>
<sequence length="811" mass="93154">MFSISHKRYIHALLAKLWIGAKLEGNNILNVFLSDHCTLIDIPFRMGTGHQIKKRKMRKAAYSCDRCKFQERKCVRQIEVGQNAFVETFDVAYPCMECIKAKALCHTSLSERKYIIDEGKLNTNLRKERESIGNLDVAPTPFTGTLQTTPKDFSPLSYKYSDKSDAISTCDIVDDASSNDSRRETSSSTEYNSRTSISYSLDSVRNMLSVAQRQLHDESTEARLTIDGEGHTHYANLLCSSTIQKSIYKMVKGKGNLNLEENPKNPFLDGLAKDVKIDEYSCGITRQDTDPCVKLFFDRVYPTCHYFDQNQFSRSYELYWLKFKFKNISVIKSKITLDITKEGILYLVWLIGNLAVKSDSQKNSRVKGTHFAAQVEGNYLQLINKILPIAILKPCVSGVQFLSLYGMYLEMTDSVQNAYYVIEIAVAQALSLGLNKDIISSIPSFDLRKQKTYSYIWWSLFCKEVLLCNLLKRRSTVNLTDCTVKFPDSYGIFSNDIEYWKEPDDYNEYFGSICKLHMILYRILNLHLLISSPNRNAPTKEDIYDATHIRNDLLSWKHSLSPRLNDVFNFGANYSSHYKIFLHLCFHNFFASLGLPFLLMILRTIRSDYKLRIPAKNPVMLYFTSAINCSKQLYNIVNYEYVNHIFNGSIYTDINILYDGVIVLTIAKLILSNKSMPNILDTKMLKAKKNITLESIQDMLKKIRDLNLKLSCFTHGTMNSVSGLIDSLLEAVDTSVSSNELWTTEKHSAERPSYKNERYHKNEILSLGEKNIENNVDPLDNFLSDDDQFFDQISADINNQEAEINFFGRFK</sequence>
<protein>
    <submittedName>
        <fullName evidence="7">DEBR0S2_00210g1_1</fullName>
    </submittedName>
</protein>
<evidence type="ECO:0000256" key="3">
    <source>
        <dbReference type="ARBA" id="ARBA00023125"/>
    </source>
</evidence>
<evidence type="ECO:0000256" key="1">
    <source>
        <dbReference type="ARBA" id="ARBA00004123"/>
    </source>
</evidence>
<keyword evidence="2" id="KW-0479">Metal-binding</keyword>